<dbReference type="InterPro" id="IPR036259">
    <property type="entry name" value="MFS_trans_sf"/>
</dbReference>
<keyword evidence="1" id="KW-0812">Transmembrane</keyword>
<protein>
    <submittedName>
        <fullName evidence="2">DUF4199 domain-containing protein</fullName>
    </submittedName>
</protein>
<dbReference type="Pfam" id="PF13858">
    <property type="entry name" value="DUF4199"/>
    <property type="match status" value="1"/>
</dbReference>
<sequence length="158" mass="18431">MKKIYIEIKWAFIYSITLLAWMLLENTLGWHQERIADQWWLTLLFIPFAVFIYLLAVREKRRRVYDRKMTWPQAFLSGAILSVFIALLTPISSYIINNYITPELFFNAMDYSTKNVGMTQSDANEYVLLTTYLWQSPIGALAFGLATAAIVALFVRKK</sequence>
<feature type="transmembrane region" description="Helical" evidence="1">
    <location>
        <begin position="132"/>
        <end position="155"/>
    </location>
</feature>
<keyword evidence="1" id="KW-0472">Membrane</keyword>
<accession>A0A9X1R090</accession>
<name>A0A9X1R090_9FLAO</name>
<feature type="transmembrane region" description="Helical" evidence="1">
    <location>
        <begin position="12"/>
        <end position="32"/>
    </location>
</feature>
<dbReference type="InterPro" id="IPR025250">
    <property type="entry name" value="DUF4199"/>
</dbReference>
<comment type="caution">
    <text evidence="2">The sequence shown here is derived from an EMBL/GenBank/DDBJ whole genome shotgun (WGS) entry which is preliminary data.</text>
</comment>
<keyword evidence="3" id="KW-1185">Reference proteome</keyword>
<dbReference type="Proteomes" id="UP001139462">
    <property type="component" value="Unassembled WGS sequence"/>
</dbReference>
<gene>
    <name evidence="2" type="ORF">K8344_06710</name>
</gene>
<dbReference type="AlphaFoldDB" id="A0A9X1R090"/>
<feature type="transmembrane region" description="Helical" evidence="1">
    <location>
        <begin position="75"/>
        <end position="96"/>
    </location>
</feature>
<reference evidence="2" key="1">
    <citation type="submission" date="2021-09" db="EMBL/GenBank/DDBJ databases">
        <title>Genome of Aequorivita sp. strain F64183.</title>
        <authorList>
            <person name="Wang Y."/>
        </authorList>
    </citation>
    <scope>NUCLEOTIDE SEQUENCE</scope>
    <source>
        <strain evidence="2">F64183</strain>
    </source>
</reference>
<evidence type="ECO:0000313" key="3">
    <source>
        <dbReference type="Proteomes" id="UP001139462"/>
    </source>
</evidence>
<keyword evidence="1" id="KW-1133">Transmembrane helix</keyword>
<evidence type="ECO:0000256" key="1">
    <source>
        <dbReference type="SAM" id="Phobius"/>
    </source>
</evidence>
<dbReference type="SUPFAM" id="SSF103473">
    <property type="entry name" value="MFS general substrate transporter"/>
    <property type="match status" value="1"/>
</dbReference>
<dbReference type="EMBL" id="JAIRBB010000004">
    <property type="protein sequence ID" value="MCG2430805.1"/>
    <property type="molecule type" value="Genomic_DNA"/>
</dbReference>
<feature type="transmembrane region" description="Helical" evidence="1">
    <location>
        <begin position="38"/>
        <end position="55"/>
    </location>
</feature>
<organism evidence="2 3">
    <name type="scientific">Aequorivita xiaoshiensis</name>
    <dbReference type="NCBI Taxonomy" id="2874476"/>
    <lineage>
        <taxon>Bacteria</taxon>
        <taxon>Pseudomonadati</taxon>
        <taxon>Bacteroidota</taxon>
        <taxon>Flavobacteriia</taxon>
        <taxon>Flavobacteriales</taxon>
        <taxon>Flavobacteriaceae</taxon>
        <taxon>Aequorivita</taxon>
    </lineage>
</organism>
<dbReference type="RefSeq" id="WP_237607971.1">
    <property type="nucleotide sequence ID" value="NZ_JAIRBB010000004.1"/>
</dbReference>
<evidence type="ECO:0000313" key="2">
    <source>
        <dbReference type="EMBL" id="MCG2430805.1"/>
    </source>
</evidence>
<proteinExistence type="predicted"/>